<dbReference type="Proteomes" id="UP000284842">
    <property type="component" value="Unassembled WGS sequence"/>
</dbReference>
<evidence type="ECO:0000313" key="2">
    <source>
        <dbReference type="Proteomes" id="UP000284842"/>
    </source>
</evidence>
<name>A0A409WBV7_9AGAR</name>
<evidence type="ECO:0000313" key="1">
    <source>
        <dbReference type="EMBL" id="PPQ75978.1"/>
    </source>
</evidence>
<accession>A0A409WBV7</accession>
<gene>
    <name evidence="1" type="ORF">CVT24_006392</name>
</gene>
<dbReference type="EMBL" id="NHTK01005621">
    <property type="protein sequence ID" value="PPQ75978.1"/>
    <property type="molecule type" value="Genomic_DNA"/>
</dbReference>
<dbReference type="InParanoid" id="A0A409WBV7"/>
<keyword evidence="2" id="KW-1185">Reference proteome</keyword>
<comment type="caution">
    <text evidence="1">The sequence shown here is derived from an EMBL/GenBank/DDBJ whole genome shotgun (WGS) entry which is preliminary data.</text>
</comment>
<organism evidence="1 2">
    <name type="scientific">Panaeolus cyanescens</name>
    <dbReference type="NCBI Taxonomy" id="181874"/>
    <lineage>
        <taxon>Eukaryota</taxon>
        <taxon>Fungi</taxon>
        <taxon>Dikarya</taxon>
        <taxon>Basidiomycota</taxon>
        <taxon>Agaricomycotina</taxon>
        <taxon>Agaricomycetes</taxon>
        <taxon>Agaricomycetidae</taxon>
        <taxon>Agaricales</taxon>
        <taxon>Agaricineae</taxon>
        <taxon>Galeropsidaceae</taxon>
        <taxon>Panaeolus</taxon>
    </lineage>
</organism>
<protein>
    <submittedName>
        <fullName evidence="1">Uncharacterized protein</fullName>
    </submittedName>
</protein>
<dbReference type="AlphaFoldDB" id="A0A409WBV7"/>
<proteinExistence type="predicted"/>
<sequence>MSTAATYNLSELAFLDITEENSATINDPLDGAGQTSPAEVINYDARNHHKLPKDCIQLENASRIQSITMIGIG</sequence>
<reference evidence="1 2" key="1">
    <citation type="journal article" date="2018" name="Evol. Lett.">
        <title>Horizontal gene cluster transfer increased hallucinogenic mushroom diversity.</title>
        <authorList>
            <person name="Reynolds H.T."/>
            <person name="Vijayakumar V."/>
            <person name="Gluck-Thaler E."/>
            <person name="Korotkin H.B."/>
            <person name="Matheny P.B."/>
            <person name="Slot J.C."/>
        </authorList>
    </citation>
    <scope>NUCLEOTIDE SEQUENCE [LARGE SCALE GENOMIC DNA]</scope>
    <source>
        <strain evidence="1 2">2629</strain>
    </source>
</reference>